<accession>A0A2Z4FQS6</accession>
<dbReference type="KEGG" id="bsed:DN745_03650"/>
<feature type="binding site" evidence="1">
    <location>
        <position position="18"/>
    </location>
    <ligand>
        <name>Zn(2+)</name>
        <dbReference type="ChEBI" id="CHEBI:29105"/>
    </ligand>
</feature>
<dbReference type="PANTHER" id="PTHR30037">
    <property type="entry name" value="DNA-3-METHYLADENINE GLYCOSYLASE 1"/>
    <property type="match status" value="1"/>
</dbReference>
<gene>
    <name evidence="2" type="ORF">DN745_03650</name>
</gene>
<evidence type="ECO:0000313" key="2">
    <source>
        <dbReference type="EMBL" id="AWV91343.1"/>
    </source>
</evidence>
<dbReference type="Gene3D" id="1.10.340.30">
    <property type="entry name" value="Hypothetical protein, domain 2"/>
    <property type="match status" value="1"/>
</dbReference>
<reference evidence="2 3" key="1">
    <citation type="submission" date="2018-06" db="EMBL/GenBank/DDBJ databases">
        <title>Lujinxingia sediminis gen. nov. sp. nov., a new facultative anaerobic member of the class Deltaproteobacteria, and proposal of Lujinxingaceae fam. nov.</title>
        <authorList>
            <person name="Guo L.-Y."/>
            <person name="Li C.-M."/>
            <person name="Wang S."/>
            <person name="Du Z.-J."/>
        </authorList>
    </citation>
    <scope>NUCLEOTIDE SEQUENCE [LARGE SCALE GENOMIC DNA]</scope>
    <source>
        <strain evidence="2 3">FA350</strain>
    </source>
</reference>
<name>A0A2Z4FQS6_9DELT</name>
<keyword evidence="3" id="KW-1185">Reference proteome</keyword>
<dbReference type="RefSeq" id="WP_111337521.1">
    <property type="nucleotide sequence ID" value="NZ_CP030032.1"/>
</dbReference>
<organism evidence="2 3">
    <name type="scientific">Bradymonas sediminis</name>
    <dbReference type="NCBI Taxonomy" id="1548548"/>
    <lineage>
        <taxon>Bacteria</taxon>
        <taxon>Deltaproteobacteria</taxon>
        <taxon>Bradymonadales</taxon>
        <taxon>Bradymonadaceae</taxon>
        <taxon>Bradymonas</taxon>
    </lineage>
</organism>
<dbReference type="InterPro" id="IPR052891">
    <property type="entry name" value="DNA-3mA_glycosylase"/>
</dbReference>
<dbReference type="PANTHER" id="PTHR30037:SF4">
    <property type="entry name" value="DNA-3-METHYLADENINE GLYCOSYLASE I"/>
    <property type="match status" value="1"/>
</dbReference>
<dbReference type="AlphaFoldDB" id="A0A2Z4FQS6"/>
<dbReference type="Proteomes" id="UP000249799">
    <property type="component" value="Chromosome"/>
</dbReference>
<evidence type="ECO:0000256" key="1">
    <source>
        <dbReference type="PIRSR" id="PIRSR605019-1"/>
    </source>
</evidence>
<dbReference type="OrthoDB" id="9807664at2"/>
<dbReference type="GO" id="GO:0046872">
    <property type="term" value="F:metal ion binding"/>
    <property type="evidence" value="ECO:0007669"/>
    <property type="project" value="UniProtKB-KW"/>
</dbReference>
<keyword evidence="1" id="KW-0862">Zinc</keyword>
<sequence length="215" mass="24866">MPELTTDIYIATDGTRRCSWCGRSELYQRYHDLEWGQPVGEDRDLFEKICLESFQAGLSWLTILRKREAFRQAFAGFDMKSVAQFGDADVARLMANEGIVRNRQKITAAINNAARALEVVEEFGSLAAYIWQYEPDERTLPKKITRDTIPKTNAEATRLAKDMKKRGFRFVGPVMTYALMESMGLVNNHMQECDFRLKIKRARDAFERPKIRENP</sequence>
<dbReference type="GO" id="GO:0008725">
    <property type="term" value="F:DNA-3-methyladenine glycosylase activity"/>
    <property type="evidence" value="ECO:0007669"/>
    <property type="project" value="InterPro"/>
</dbReference>
<proteinExistence type="predicted"/>
<feature type="binding site" evidence="1">
    <location>
        <position position="193"/>
    </location>
    <ligand>
        <name>Zn(2+)</name>
        <dbReference type="ChEBI" id="CHEBI:29105"/>
    </ligand>
</feature>
<protein>
    <submittedName>
        <fullName evidence="2">DNA-3-methyladenine glycosylase I</fullName>
    </submittedName>
</protein>
<keyword evidence="1" id="KW-0479">Metal-binding</keyword>
<evidence type="ECO:0000313" key="3">
    <source>
        <dbReference type="Proteomes" id="UP000249799"/>
    </source>
</evidence>
<feature type="binding site" evidence="1">
    <location>
        <position position="31"/>
    </location>
    <ligand>
        <name>Zn(2+)</name>
        <dbReference type="ChEBI" id="CHEBI:29105"/>
    </ligand>
</feature>
<dbReference type="InterPro" id="IPR011257">
    <property type="entry name" value="DNA_glycosylase"/>
</dbReference>
<feature type="binding site" evidence="1">
    <location>
        <position position="189"/>
    </location>
    <ligand>
        <name>Zn(2+)</name>
        <dbReference type="ChEBI" id="CHEBI:29105"/>
    </ligand>
</feature>
<dbReference type="EMBL" id="CP030032">
    <property type="protein sequence ID" value="AWV91343.1"/>
    <property type="molecule type" value="Genomic_DNA"/>
</dbReference>
<dbReference type="Pfam" id="PF03352">
    <property type="entry name" value="Adenine_glyco"/>
    <property type="match status" value="1"/>
</dbReference>
<dbReference type="SUPFAM" id="SSF48150">
    <property type="entry name" value="DNA-glycosylase"/>
    <property type="match status" value="1"/>
</dbReference>
<dbReference type="GO" id="GO:0006284">
    <property type="term" value="P:base-excision repair"/>
    <property type="evidence" value="ECO:0007669"/>
    <property type="project" value="InterPro"/>
</dbReference>
<dbReference type="InterPro" id="IPR005019">
    <property type="entry name" value="Adenine_glyco"/>
</dbReference>